<dbReference type="Proteomes" id="UP001162131">
    <property type="component" value="Unassembled WGS sequence"/>
</dbReference>
<gene>
    <name evidence="1" type="ORF">BSTOLATCC_MIC45762</name>
</gene>
<accession>A0AAU9JRU1</accession>
<evidence type="ECO:0000313" key="1">
    <source>
        <dbReference type="EMBL" id="CAG9328307.1"/>
    </source>
</evidence>
<proteinExistence type="predicted"/>
<comment type="caution">
    <text evidence="1">The sequence shown here is derived from an EMBL/GenBank/DDBJ whole genome shotgun (WGS) entry which is preliminary data.</text>
</comment>
<reference evidence="1" key="1">
    <citation type="submission" date="2021-09" db="EMBL/GenBank/DDBJ databases">
        <authorList>
            <consortium name="AG Swart"/>
            <person name="Singh M."/>
            <person name="Singh A."/>
            <person name="Seah K."/>
            <person name="Emmerich C."/>
        </authorList>
    </citation>
    <scope>NUCLEOTIDE SEQUENCE</scope>
    <source>
        <strain evidence="1">ATCC30299</strain>
    </source>
</reference>
<protein>
    <submittedName>
        <fullName evidence="1">Uncharacterized protein</fullName>
    </submittedName>
</protein>
<evidence type="ECO:0000313" key="2">
    <source>
        <dbReference type="Proteomes" id="UP001162131"/>
    </source>
</evidence>
<organism evidence="1 2">
    <name type="scientific">Blepharisma stoltei</name>
    <dbReference type="NCBI Taxonomy" id="1481888"/>
    <lineage>
        <taxon>Eukaryota</taxon>
        <taxon>Sar</taxon>
        <taxon>Alveolata</taxon>
        <taxon>Ciliophora</taxon>
        <taxon>Postciliodesmatophora</taxon>
        <taxon>Heterotrichea</taxon>
        <taxon>Heterotrichida</taxon>
        <taxon>Blepharismidae</taxon>
        <taxon>Blepharisma</taxon>
    </lineage>
</organism>
<keyword evidence="2" id="KW-1185">Reference proteome</keyword>
<dbReference type="EMBL" id="CAJZBQ010000045">
    <property type="protein sequence ID" value="CAG9328307.1"/>
    <property type="molecule type" value="Genomic_DNA"/>
</dbReference>
<name>A0AAU9JRU1_9CILI</name>
<sequence>MGICGSNLKKKKVIPEKQTVDIKTSNTSEEKEIFIQKCMLFKEKAQSAPKLHLSDSALIKRRPKFQEANFDSQRIIDTVNSPTLAIVTN</sequence>
<dbReference type="AlphaFoldDB" id="A0AAU9JRU1"/>